<protein>
    <submittedName>
        <fullName evidence="1">20315_t:CDS:1</fullName>
    </submittedName>
</protein>
<dbReference type="Proteomes" id="UP000789901">
    <property type="component" value="Unassembled WGS sequence"/>
</dbReference>
<proteinExistence type="predicted"/>
<reference evidence="1 2" key="1">
    <citation type="submission" date="2021-06" db="EMBL/GenBank/DDBJ databases">
        <authorList>
            <person name="Kallberg Y."/>
            <person name="Tangrot J."/>
            <person name="Rosling A."/>
        </authorList>
    </citation>
    <scope>NUCLEOTIDE SEQUENCE [LARGE SCALE GENOMIC DNA]</scope>
    <source>
        <strain evidence="1 2">120-4 pot B 10/14</strain>
    </source>
</reference>
<gene>
    <name evidence="1" type="ORF">GMARGA_LOCUS44743</name>
</gene>
<organism evidence="1 2">
    <name type="scientific">Gigaspora margarita</name>
    <dbReference type="NCBI Taxonomy" id="4874"/>
    <lineage>
        <taxon>Eukaryota</taxon>
        <taxon>Fungi</taxon>
        <taxon>Fungi incertae sedis</taxon>
        <taxon>Mucoromycota</taxon>
        <taxon>Glomeromycotina</taxon>
        <taxon>Glomeromycetes</taxon>
        <taxon>Diversisporales</taxon>
        <taxon>Gigasporaceae</taxon>
        <taxon>Gigaspora</taxon>
    </lineage>
</organism>
<feature type="non-terminal residue" evidence="1">
    <location>
        <position position="1"/>
    </location>
</feature>
<dbReference type="EMBL" id="CAJVQB010154526">
    <property type="protein sequence ID" value="CAG8855922.1"/>
    <property type="molecule type" value="Genomic_DNA"/>
</dbReference>
<evidence type="ECO:0000313" key="2">
    <source>
        <dbReference type="Proteomes" id="UP000789901"/>
    </source>
</evidence>
<keyword evidence="2" id="KW-1185">Reference proteome</keyword>
<comment type="caution">
    <text evidence="1">The sequence shown here is derived from an EMBL/GenBank/DDBJ whole genome shotgun (WGS) entry which is preliminary data.</text>
</comment>
<evidence type="ECO:0000313" key="1">
    <source>
        <dbReference type="EMBL" id="CAG8855922.1"/>
    </source>
</evidence>
<accession>A0ABN7XL33</accession>
<feature type="non-terminal residue" evidence="1">
    <location>
        <position position="80"/>
    </location>
</feature>
<name>A0ABN7XL33_GIGMA</name>
<sequence>LVDLYHKNFGLKKCATKVPTHHADSATSKSQLPLYYSFFSELVEIQTHLEDYSMYERHYNQLIASNYFHRHLLSLNSQVE</sequence>